<feature type="domain" description="Protein CR006 P-loop" evidence="2">
    <location>
        <begin position="27"/>
        <end position="683"/>
    </location>
</feature>
<evidence type="ECO:0000313" key="3">
    <source>
        <dbReference type="EMBL" id="QKN23213.1"/>
    </source>
</evidence>
<dbReference type="Pfam" id="PF13166">
    <property type="entry name" value="AAA_13"/>
    <property type="match status" value="1"/>
</dbReference>
<protein>
    <submittedName>
        <fullName evidence="3">AAA family ATPase</fullName>
    </submittedName>
</protein>
<dbReference type="Gene3D" id="3.40.50.300">
    <property type="entry name" value="P-loop containing nucleotide triphosphate hydrolases"/>
    <property type="match status" value="2"/>
</dbReference>
<proteinExistence type="predicted"/>
<evidence type="ECO:0000259" key="2">
    <source>
        <dbReference type="Pfam" id="PF13166"/>
    </source>
</evidence>
<dbReference type="EMBL" id="CP046051">
    <property type="protein sequence ID" value="QKN23213.1"/>
    <property type="molecule type" value="Genomic_DNA"/>
</dbReference>
<name>A0A859DSU8_9FIRM</name>
<feature type="coiled-coil region" evidence="1">
    <location>
        <begin position="89"/>
        <end position="123"/>
    </location>
</feature>
<dbReference type="RefSeq" id="WP_174192738.1">
    <property type="nucleotide sequence ID" value="NZ_CP046051.1"/>
</dbReference>
<dbReference type="KEGG" id="clf:GJQ69_01135"/>
<organism evidence="3 4">
    <name type="scientific">Caproicibacterium lactatifermentans</name>
    <dbReference type="NCBI Taxonomy" id="2666138"/>
    <lineage>
        <taxon>Bacteria</taxon>
        <taxon>Bacillati</taxon>
        <taxon>Bacillota</taxon>
        <taxon>Clostridia</taxon>
        <taxon>Eubacteriales</taxon>
        <taxon>Oscillospiraceae</taxon>
        <taxon>Caproicibacterium</taxon>
    </lineage>
</organism>
<evidence type="ECO:0000313" key="4">
    <source>
        <dbReference type="Proteomes" id="UP000501316"/>
    </source>
</evidence>
<dbReference type="InterPro" id="IPR026866">
    <property type="entry name" value="CR006_AAA"/>
</dbReference>
<sequence>MAEKIKSEIIRIDLTDASYKDSHAFIEPTYINFLFGNNGTGKSTIAKAIKSGAGVTYAPGRTQADYLPLVYNQEFIDDNFHSYRNLKGVFTLNAKNAETQRQIDEVTEERSNVKKRLTEATDKRVKTETAKDKLHKDFLKECWERGKAIREEFPATMSGKGRSDPFVREIMKHAPADMDLEELRRLYESAYSETAKHYQRFNTVADSTGIDTVEGKDILVRSIVNSADTELAGFLRDIGATEWMRQGHDAYSHDANGRCPYCGIELPADFEQTFIASFDNRYQDNLRLLSEFQVRYKKSANDLFVPLQTMPSELYPKIDLKSYTDKLAVLKAAIQSNIEAIKTKIDNPASTVTLMETRPILEELSDIIDGFNKMIDANNAVVAAGPTKRTECADAVFSLLAFMLRDVITAYRKEDADKQAELDALDTEISTYNTALGEIKTQLKTLRGKTVETDTAKDSINQMLRDSGMRGFSLQPKAGADNVYEVRRPDGTIADNLSEGEKNFIAFLYFYHLVHGSDSAEGEIREKIVVIDDPVSSMDSGSLFIVSTLVRQMIEICRNNADNRNKTAEGNFIKQIFILTHNAYFHREVSYSYVTKYDYVSFYLIRKIGTKSTIRMCDDVNPKVPTERMNINPVKNSYAALWDEYKELKSAVPLMNVIRRILEYYFLQLCGYEGSKLRQVILVQGKAEGRFKDAAGNDDEEKFQLASAMLAYINASTIGMSDGKDFVEDCLNADECRNIFEMIFDAMEQKQHYDMMMGNQ</sequence>
<accession>A0A859DSU8</accession>
<dbReference type="AlphaFoldDB" id="A0A859DSU8"/>
<dbReference type="Proteomes" id="UP000501316">
    <property type="component" value="Chromosome"/>
</dbReference>
<reference evidence="3 4" key="1">
    <citation type="submission" date="2019-11" db="EMBL/GenBank/DDBJ databases">
        <authorList>
            <person name="Ren C."/>
            <person name="Wang H."/>
            <person name="Xu Y."/>
        </authorList>
    </citation>
    <scope>NUCLEOTIDE SEQUENCE [LARGE SCALE GENOMIC DNA]</scope>
    <source>
        <strain evidence="3 4">LBM 19010</strain>
    </source>
</reference>
<evidence type="ECO:0000256" key="1">
    <source>
        <dbReference type="SAM" id="Coils"/>
    </source>
</evidence>
<dbReference type="InterPro" id="IPR027417">
    <property type="entry name" value="P-loop_NTPase"/>
</dbReference>
<gene>
    <name evidence="3" type="ORF">GJQ69_01135</name>
</gene>
<dbReference type="SUPFAM" id="SSF52540">
    <property type="entry name" value="P-loop containing nucleoside triphosphate hydrolases"/>
    <property type="match status" value="1"/>
</dbReference>
<keyword evidence="1" id="KW-0175">Coiled coil</keyword>